<evidence type="ECO:0000313" key="5">
    <source>
        <dbReference type="EMBL" id="AMO69157.1"/>
    </source>
</evidence>
<dbReference type="GO" id="GO:0016491">
    <property type="term" value="F:oxidoreductase activity"/>
    <property type="evidence" value="ECO:0007669"/>
    <property type="project" value="UniProtKB-KW"/>
</dbReference>
<comment type="similarity">
    <text evidence="1 3">Belongs to the short-chain dehydrogenases/reductases (SDR) family.</text>
</comment>
<evidence type="ECO:0000313" key="6">
    <source>
        <dbReference type="Proteomes" id="UP000074119"/>
    </source>
</evidence>
<dbReference type="SUPFAM" id="SSF51735">
    <property type="entry name" value="NAD(P)-binding Rossmann-fold domains"/>
    <property type="match status" value="1"/>
</dbReference>
<dbReference type="RefSeq" id="WP_008248694.1">
    <property type="nucleotide sequence ID" value="NZ_CP014544.1"/>
</dbReference>
<dbReference type="PRINTS" id="PR00081">
    <property type="entry name" value="GDHRDH"/>
</dbReference>
<dbReference type="PANTHER" id="PTHR44196:SF1">
    <property type="entry name" value="DEHYDROGENASE_REDUCTASE SDR FAMILY MEMBER 7B"/>
    <property type="match status" value="1"/>
</dbReference>
<reference evidence="5 6" key="1">
    <citation type="submission" date="2015-12" db="EMBL/GenBank/DDBJ databases">
        <authorList>
            <person name="Shamseldin A."/>
            <person name="Moawad H."/>
            <person name="Abd El-Rahim W.M."/>
            <person name="Sadowsky M.J."/>
        </authorList>
    </citation>
    <scope>NUCLEOTIDE SEQUENCE [LARGE SCALE GENOMIC DNA]</scope>
    <source>
        <strain evidence="5 6">SM2</strain>
    </source>
</reference>
<dbReference type="Gene3D" id="3.40.50.720">
    <property type="entry name" value="NAD(P)-binding Rossmann-like Domain"/>
    <property type="match status" value="1"/>
</dbReference>
<dbReference type="InterPro" id="IPR057326">
    <property type="entry name" value="KR_dom"/>
</dbReference>
<evidence type="ECO:0000256" key="3">
    <source>
        <dbReference type="RuleBase" id="RU000363"/>
    </source>
</evidence>
<accession>A0A127M7E2</accession>
<dbReference type="InterPro" id="IPR020904">
    <property type="entry name" value="Sc_DH/Rdtase_CS"/>
</dbReference>
<dbReference type="InterPro" id="IPR036291">
    <property type="entry name" value="NAD(P)-bd_dom_sf"/>
</dbReference>
<dbReference type="FunFam" id="3.40.50.720:FF:000084">
    <property type="entry name" value="Short-chain dehydrogenase reductase"/>
    <property type="match status" value="1"/>
</dbReference>
<dbReference type="GO" id="GO:0016020">
    <property type="term" value="C:membrane"/>
    <property type="evidence" value="ECO:0007669"/>
    <property type="project" value="TreeGrafter"/>
</dbReference>
<gene>
    <name evidence="5" type="ORF">AZF00_12955</name>
</gene>
<sequence>MPKVHSKYNDQVALITGACGGLGSALAKALAKSGCHLALVDINDEKLNGLAQELKSHPVNVSIHNCDIGDLEAVQSLATEVSAHHGKLNLLINNAGITLQKSAANHSHADWQRVFNVNWWGTVNCCSVFLPLLKQSDKAQIVNLSSMAAYYGLPSQASYSSSKAAVLAYSEALRAELAADGIGVTTIHPGAIKTEMMTATLQESDNMDQARKNYALATRWGVEADMVAGKILHAARKNRKQLRVGIDAHILYYVARTMPNILGSLLAKTFKKSAL</sequence>
<dbReference type="EMBL" id="CP014544">
    <property type="protein sequence ID" value="AMO69157.1"/>
    <property type="molecule type" value="Genomic_DNA"/>
</dbReference>
<proteinExistence type="inferred from homology"/>
<dbReference type="SMART" id="SM00822">
    <property type="entry name" value="PKS_KR"/>
    <property type="match status" value="1"/>
</dbReference>
<organism evidence="5 6">
    <name type="scientific">Zhongshania aliphaticivorans</name>
    <dbReference type="NCBI Taxonomy" id="1470434"/>
    <lineage>
        <taxon>Bacteria</taxon>
        <taxon>Pseudomonadati</taxon>
        <taxon>Pseudomonadota</taxon>
        <taxon>Gammaproteobacteria</taxon>
        <taxon>Cellvibrionales</taxon>
        <taxon>Spongiibacteraceae</taxon>
        <taxon>Zhongshania</taxon>
    </lineage>
</organism>
<dbReference type="PROSITE" id="PS00061">
    <property type="entry name" value="ADH_SHORT"/>
    <property type="match status" value="1"/>
</dbReference>
<feature type="domain" description="Ketoreductase" evidence="4">
    <location>
        <begin position="11"/>
        <end position="190"/>
    </location>
</feature>
<dbReference type="CDD" id="cd05233">
    <property type="entry name" value="SDR_c"/>
    <property type="match status" value="1"/>
</dbReference>
<dbReference type="Pfam" id="PF00106">
    <property type="entry name" value="adh_short"/>
    <property type="match status" value="1"/>
</dbReference>
<dbReference type="InterPro" id="IPR002347">
    <property type="entry name" value="SDR_fam"/>
</dbReference>
<name>A0A127M7E2_9GAMM</name>
<protein>
    <recommendedName>
        <fullName evidence="4">Ketoreductase domain-containing protein</fullName>
    </recommendedName>
</protein>
<dbReference type="Proteomes" id="UP000074119">
    <property type="component" value="Chromosome"/>
</dbReference>
<keyword evidence="2" id="KW-0560">Oxidoreductase</keyword>
<evidence type="ECO:0000259" key="4">
    <source>
        <dbReference type="SMART" id="SM00822"/>
    </source>
</evidence>
<evidence type="ECO:0000256" key="2">
    <source>
        <dbReference type="ARBA" id="ARBA00023002"/>
    </source>
</evidence>
<dbReference type="KEGG" id="zal:AZF00_12955"/>
<dbReference type="AlphaFoldDB" id="A0A127M7E2"/>
<dbReference type="STRING" id="1470434.AZF00_12955"/>
<dbReference type="PRINTS" id="PR00080">
    <property type="entry name" value="SDRFAMILY"/>
</dbReference>
<evidence type="ECO:0000256" key="1">
    <source>
        <dbReference type="ARBA" id="ARBA00006484"/>
    </source>
</evidence>
<dbReference type="PANTHER" id="PTHR44196">
    <property type="entry name" value="DEHYDROGENASE/REDUCTASE SDR FAMILY MEMBER 7B"/>
    <property type="match status" value="1"/>
</dbReference>